<comment type="similarity">
    <text evidence="3 14">Belongs to the peptidase M49 family.</text>
</comment>
<comment type="cofactor">
    <cofactor evidence="14 15">
        <name>Zn(2+)</name>
        <dbReference type="ChEBI" id="CHEBI:29105"/>
    </cofactor>
    <text evidence="14 15">Binds 1 zinc ion per subunit.</text>
</comment>
<organism evidence="16 17">
    <name type="scientific">Salarias fasciatus</name>
    <name type="common">Jewelled blenny</name>
    <name type="synonym">Blennius fasciatus</name>
    <dbReference type="NCBI Taxonomy" id="181472"/>
    <lineage>
        <taxon>Eukaryota</taxon>
        <taxon>Metazoa</taxon>
        <taxon>Chordata</taxon>
        <taxon>Craniata</taxon>
        <taxon>Vertebrata</taxon>
        <taxon>Euteleostomi</taxon>
        <taxon>Actinopterygii</taxon>
        <taxon>Neopterygii</taxon>
        <taxon>Teleostei</taxon>
        <taxon>Neoteleostei</taxon>
        <taxon>Acanthomorphata</taxon>
        <taxon>Ovalentaria</taxon>
        <taxon>Blenniimorphae</taxon>
        <taxon>Blenniiformes</taxon>
        <taxon>Blennioidei</taxon>
        <taxon>Blenniidae</taxon>
        <taxon>Salariinae</taxon>
        <taxon>Salarias</taxon>
    </lineage>
</organism>
<dbReference type="GO" id="GO:0008239">
    <property type="term" value="F:dipeptidyl-peptidase activity"/>
    <property type="evidence" value="ECO:0007669"/>
    <property type="project" value="UniProtKB-UniRule"/>
</dbReference>
<name>A0A672FDX6_SALFA</name>
<proteinExistence type="inferred from homology"/>
<evidence type="ECO:0000256" key="1">
    <source>
        <dbReference type="ARBA" id="ARBA00001336"/>
    </source>
</evidence>
<evidence type="ECO:0000256" key="15">
    <source>
        <dbReference type="PIRSR" id="PIRSR007828-2"/>
    </source>
</evidence>
<dbReference type="InterPro" id="IPR005317">
    <property type="entry name" value="Dipeptidyl-peptase3"/>
</dbReference>
<dbReference type="PANTHER" id="PTHR23422:SF11">
    <property type="entry name" value="DIPEPTIDYL PEPTIDASE 3"/>
    <property type="match status" value="1"/>
</dbReference>
<sequence length="745" mass="83884">MRCPPLFECFSIPKENPSKIINMLNLRPKMVDSQYYLPNDIGISALDCGEAFRLLSPQEKLYAHYLSRAAWYGGLAVLLQTSPESANIFVMLQRIFRKQTPAQLEQAATAAGLSSAEYQAFLVYAAGLYANMGNYKSFGDTKFIPNLPKEKLQALVKASQAFQDQPAEMEALWNSCSGPLYSLEDKQKQLGLGDKGITTYFSGNCCLEDAELAQKFLDSKVSVLAFLPQCFTIADKWKWSDLFLLTVDLKTTHCCPADCAVDGECESCCGSFRFEDKEFTVKRGDYGPVMEKVSYYLQEAQAYAANENQRKMLEEYRRSFTLGSIDAHKEGSRYWIKDKGPIVESYIGFIESYRDPFGSRGEFEGFVAVVNKAMSERFAKLVSSAEVLLPELPWPREFEKDTFLKPDFTSLDVLTFAGSGIPAGINIPNYDDIRQSEGFKNVSLGNVLAVAYATQKEKLTFLKEEDKDLFIKWKGPSFEVQDDSGKFNFDQTKVINPETKEPVSSWYRGSETWDSKFSTIASSYEECRAECVGLYLCLKKEVLSIFGHEGQEAEEVVYINWLSMVRAGLLGLEFYTPESKSWRQAHMQARFVILRVLLEAGEGLVGLEEVTGQDGKPDARITLDRSKIHTVGKNAIQRFLCKLQVFKSTADVEGGRALYEGYSTVSDSGAHNFLRLRETVLLRKEARKMFVQANTRVNGDSVELVEYEGSAAGLIRSFTERFPDDAEQLEADLLELNKRDAPCWC</sequence>
<comment type="subcellular location">
    <subcellularLocation>
        <location evidence="2">Cytoplasm</location>
    </subcellularLocation>
</comment>
<evidence type="ECO:0000256" key="12">
    <source>
        <dbReference type="ARBA" id="ARBA00022990"/>
    </source>
</evidence>
<dbReference type="GO" id="GO:0008235">
    <property type="term" value="F:metalloexopeptidase activity"/>
    <property type="evidence" value="ECO:0007669"/>
    <property type="project" value="InterPro"/>
</dbReference>
<evidence type="ECO:0000256" key="8">
    <source>
        <dbReference type="ARBA" id="ARBA00022670"/>
    </source>
</evidence>
<dbReference type="InParanoid" id="A0A672FDX6"/>
<evidence type="ECO:0000256" key="13">
    <source>
        <dbReference type="ARBA" id="ARBA00023049"/>
    </source>
</evidence>
<dbReference type="Pfam" id="PF03571">
    <property type="entry name" value="Peptidase_M49"/>
    <property type="match status" value="1"/>
</dbReference>
<evidence type="ECO:0000313" key="17">
    <source>
        <dbReference type="Proteomes" id="UP000472267"/>
    </source>
</evidence>
<feature type="binding site" evidence="15">
    <location>
        <position position="526"/>
    </location>
    <ligand>
        <name>Zn(2+)</name>
        <dbReference type="ChEBI" id="CHEBI:29105"/>
        <note>catalytic</note>
    </ligand>
</feature>
<dbReference type="InterPro" id="IPR039461">
    <property type="entry name" value="Peptidase_M49"/>
</dbReference>
<dbReference type="FunCoup" id="A0A672FDX6">
    <property type="interactions" value="1473"/>
</dbReference>
<evidence type="ECO:0000256" key="6">
    <source>
        <dbReference type="ARBA" id="ARBA00022438"/>
    </source>
</evidence>
<dbReference type="Proteomes" id="UP000472267">
    <property type="component" value="Chromosome 10"/>
</dbReference>
<evidence type="ECO:0000256" key="9">
    <source>
        <dbReference type="ARBA" id="ARBA00022723"/>
    </source>
</evidence>
<keyword evidence="13 14" id="KW-0482">Metalloprotease</keyword>
<keyword evidence="12" id="KW-0007">Acetylation</keyword>
<dbReference type="FunFam" id="3.30.540.30:FF:000003">
    <property type="entry name" value="Dipeptidyl peptidase 3"/>
    <property type="match status" value="1"/>
</dbReference>
<keyword evidence="17" id="KW-1185">Reference proteome</keyword>
<dbReference type="AlphaFoldDB" id="A0A672FDX6"/>
<evidence type="ECO:0000256" key="11">
    <source>
        <dbReference type="ARBA" id="ARBA00022833"/>
    </source>
</evidence>
<keyword evidence="6 14" id="KW-0031">Aminopeptidase</keyword>
<gene>
    <name evidence="16" type="primary">dpp3</name>
</gene>
<dbReference type="FunFam" id="3.30.540.30:FF:000001">
    <property type="entry name" value="Dipeptidyl peptidase 3"/>
    <property type="match status" value="1"/>
</dbReference>
<evidence type="ECO:0000256" key="2">
    <source>
        <dbReference type="ARBA" id="ARBA00004496"/>
    </source>
</evidence>
<reference evidence="16" key="2">
    <citation type="submission" date="2025-08" db="UniProtKB">
        <authorList>
            <consortium name="Ensembl"/>
        </authorList>
    </citation>
    <scope>IDENTIFICATION</scope>
</reference>
<dbReference type="GO" id="GO:0004177">
    <property type="term" value="F:aminopeptidase activity"/>
    <property type="evidence" value="ECO:0007669"/>
    <property type="project" value="UniProtKB-KW"/>
</dbReference>
<keyword evidence="10 14" id="KW-0378">Hydrolase</keyword>
<accession>A0A672FDX6</accession>
<reference evidence="16" key="3">
    <citation type="submission" date="2025-09" db="UniProtKB">
        <authorList>
            <consortium name="Ensembl"/>
        </authorList>
    </citation>
    <scope>IDENTIFICATION</scope>
</reference>
<dbReference type="GO" id="GO:0008270">
    <property type="term" value="F:zinc ion binding"/>
    <property type="evidence" value="ECO:0007669"/>
    <property type="project" value="UniProtKB-ARBA"/>
</dbReference>
<evidence type="ECO:0000256" key="7">
    <source>
        <dbReference type="ARBA" id="ARBA00022490"/>
    </source>
</evidence>
<dbReference type="GO" id="GO:0006508">
    <property type="term" value="P:proteolysis"/>
    <property type="evidence" value="ECO:0007669"/>
    <property type="project" value="UniProtKB-KW"/>
</dbReference>
<comment type="catalytic activity">
    <reaction evidence="1 14">
        <text>Release of an N-terminal dipeptide from a peptide comprising four or more residues, with broad specificity. Also acts on dipeptidyl 2-naphthylamides.</text>
        <dbReference type="EC" id="3.4.14.4"/>
    </reaction>
</comment>
<evidence type="ECO:0000256" key="10">
    <source>
        <dbReference type="ARBA" id="ARBA00022801"/>
    </source>
</evidence>
<dbReference type="Gene3D" id="3.30.540.30">
    <property type="match status" value="3"/>
</dbReference>
<reference evidence="16" key="1">
    <citation type="submission" date="2019-06" db="EMBL/GenBank/DDBJ databases">
        <authorList>
            <consortium name="Wellcome Sanger Institute Data Sharing"/>
        </authorList>
    </citation>
    <scope>NUCLEOTIDE SEQUENCE [LARGE SCALE GENOMIC DNA]</scope>
</reference>
<keyword evidence="9 14" id="KW-0479">Metal-binding</keyword>
<evidence type="ECO:0000256" key="4">
    <source>
        <dbReference type="ARBA" id="ARBA00012063"/>
    </source>
</evidence>
<keyword evidence="8 14" id="KW-0645">Protease</keyword>
<keyword evidence="7 14" id="KW-0963">Cytoplasm</keyword>
<dbReference type="FunFam" id="3.30.540.30:FF:000002">
    <property type="entry name" value="Dipeptidyl peptidase 3"/>
    <property type="match status" value="1"/>
</dbReference>
<dbReference type="OMA" id="QRYWIRD"/>
<evidence type="ECO:0000256" key="14">
    <source>
        <dbReference type="PIRNR" id="PIRNR007828"/>
    </source>
</evidence>
<dbReference type="PANTHER" id="PTHR23422">
    <property type="entry name" value="DIPEPTIDYL PEPTIDASE III-RELATED"/>
    <property type="match status" value="1"/>
</dbReference>
<dbReference type="Ensembl" id="ENSSFAT00005005351.1">
    <property type="protein sequence ID" value="ENSSFAP00005005051.1"/>
    <property type="gene ID" value="ENSSFAG00005003049.1"/>
</dbReference>
<dbReference type="EC" id="3.4.14.4" evidence="4 14"/>
<evidence type="ECO:0000256" key="3">
    <source>
        <dbReference type="ARBA" id="ARBA00010200"/>
    </source>
</evidence>
<keyword evidence="11 14" id="KW-0862">Zinc</keyword>
<evidence type="ECO:0000313" key="16">
    <source>
        <dbReference type="Ensembl" id="ENSSFAP00005005051.1"/>
    </source>
</evidence>
<protein>
    <recommendedName>
        <fullName evidence="5 14">Dipeptidyl peptidase 3</fullName>
        <ecNumber evidence="4 14">3.4.14.4</ecNumber>
    </recommendedName>
    <alternativeName>
        <fullName evidence="14">Dipeptidyl aminopeptidase III</fullName>
    </alternativeName>
    <alternativeName>
        <fullName evidence="14">Dipeptidyl peptidase III</fullName>
    </alternativeName>
</protein>
<evidence type="ECO:0000256" key="5">
    <source>
        <dbReference type="ARBA" id="ARBA00014713"/>
    </source>
</evidence>
<dbReference type="PIRSF" id="PIRSF007828">
    <property type="entry name" value="Dipeptidyl-peptidase_III"/>
    <property type="match status" value="1"/>
</dbReference>
<dbReference type="GO" id="GO:0005737">
    <property type="term" value="C:cytoplasm"/>
    <property type="evidence" value="ECO:0007669"/>
    <property type="project" value="UniProtKB-SubCell"/>
</dbReference>